<dbReference type="InterPro" id="IPR053822">
    <property type="entry name" value="SDE2-like_dom"/>
</dbReference>
<evidence type="ECO:0000256" key="3">
    <source>
        <dbReference type="ARBA" id="ARBA00008726"/>
    </source>
</evidence>
<evidence type="ECO:0000313" key="14">
    <source>
        <dbReference type="EMBL" id="TIC58549.1"/>
    </source>
</evidence>
<evidence type="ECO:0000313" key="18">
    <source>
        <dbReference type="Proteomes" id="UP000305647"/>
    </source>
</evidence>
<evidence type="ECO:0000313" key="12">
    <source>
        <dbReference type="EMBL" id="TIB95494.1"/>
    </source>
</evidence>
<dbReference type="InterPro" id="IPR051421">
    <property type="entry name" value="RNA_Proc_DNA_Dmg_Regulator"/>
</dbReference>
<evidence type="ECO:0000256" key="1">
    <source>
        <dbReference type="ARBA" id="ARBA00004123"/>
    </source>
</evidence>
<proteinExistence type="inferred from homology"/>
<keyword evidence="6" id="KW-0508">mRNA splicing</keyword>
<dbReference type="Proteomes" id="UP000307169">
    <property type="component" value="Unassembled WGS sequence"/>
</dbReference>
<comment type="subcellular location">
    <subcellularLocation>
        <location evidence="2">Cytoplasm</location>
    </subcellularLocation>
    <subcellularLocation>
        <location evidence="1">Nucleus</location>
    </subcellularLocation>
</comment>
<evidence type="ECO:0000313" key="13">
    <source>
        <dbReference type="EMBL" id="TIC23554.1"/>
    </source>
</evidence>
<evidence type="ECO:0000313" key="20">
    <source>
        <dbReference type="Proteomes" id="UP000309601"/>
    </source>
</evidence>
<evidence type="ECO:0000256" key="7">
    <source>
        <dbReference type="ARBA" id="ARBA00023242"/>
    </source>
</evidence>
<name>A0A4T0QIC2_9BASI</name>
<evidence type="ECO:0000313" key="16">
    <source>
        <dbReference type="EMBL" id="TIC61601.1"/>
    </source>
</evidence>
<dbReference type="OrthoDB" id="547031at2759"/>
<dbReference type="PANTHER" id="PTHR12786">
    <property type="entry name" value="SPLICING FACTOR SF3A-RELATED"/>
    <property type="match status" value="1"/>
</dbReference>
<evidence type="ECO:0000256" key="5">
    <source>
        <dbReference type="ARBA" id="ARBA00022664"/>
    </source>
</evidence>
<gene>
    <name evidence="16" type="ORF">E3Q01_04309</name>
    <name evidence="15" type="ORF">E3Q02_04266</name>
    <name evidence="14" type="ORF">E3Q03_04248</name>
    <name evidence="13" type="ORF">E3Q10_04305</name>
    <name evidence="12" type="ORF">E3Q17_04262</name>
    <name evidence="11" type="ORF">E3Q22_04307</name>
</gene>
<dbReference type="Proteomes" id="UP000305362">
    <property type="component" value="Unassembled WGS sequence"/>
</dbReference>
<dbReference type="Proteomes" id="UP000310685">
    <property type="component" value="Unassembled WGS sequence"/>
</dbReference>
<evidence type="ECO:0000256" key="4">
    <source>
        <dbReference type="ARBA" id="ARBA00022490"/>
    </source>
</evidence>
<keyword evidence="8" id="KW-0131">Cell cycle</keyword>
<evidence type="ECO:0000313" key="21">
    <source>
        <dbReference type="Proteomes" id="UP000310685"/>
    </source>
</evidence>
<feature type="domain" description="SDE2-like" evidence="10">
    <location>
        <begin position="63"/>
        <end position="166"/>
    </location>
</feature>
<evidence type="ECO:0000313" key="11">
    <source>
        <dbReference type="EMBL" id="TIB73725.1"/>
    </source>
</evidence>
<dbReference type="Proteomes" id="UP000309601">
    <property type="component" value="Unassembled WGS sequence"/>
</dbReference>
<dbReference type="GO" id="GO:0005634">
    <property type="term" value="C:nucleus"/>
    <property type="evidence" value="ECO:0007669"/>
    <property type="project" value="UniProtKB-SubCell"/>
</dbReference>
<evidence type="ECO:0000313" key="22">
    <source>
        <dbReference type="Proteomes" id="UP000310708"/>
    </source>
</evidence>
<dbReference type="PANTHER" id="PTHR12786:SF1">
    <property type="entry name" value="SPLICING REGULATOR SDE2"/>
    <property type="match status" value="1"/>
</dbReference>
<keyword evidence="5" id="KW-0507">mRNA processing</keyword>
<evidence type="ECO:0000313" key="15">
    <source>
        <dbReference type="EMBL" id="TIC60541.1"/>
    </source>
</evidence>
<evidence type="ECO:0000256" key="8">
    <source>
        <dbReference type="ARBA" id="ARBA00023306"/>
    </source>
</evidence>
<dbReference type="AlphaFoldDB" id="A0A4T0QIC2"/>
<sequence>MTINVFLNNNTTIHVEDVNLTLKDILGGTALNMKCSKDLTHTVAELCGETNFVDVHVTPRMLGGKGGFGAQLRSAGGRMRSNRNHNTDACRDLSGRRISTLKEAQKVADYLESSEEREKKLKQEKLDKVEAMEKKLEQQPQKRRLDDDQFFEKNKDMNDNVRSSVAKGLLAKRRKKQASTDNAEASTSKSSTTSAPAKVVEESSKSLQASA</sequence>
<dbReference type="GO" id="GO:0006397">
    <property type="term" value="P:mRNA processing"/>
    <property type="evidence" value="ECO:0007669"/>
    <property type="project" value="UniProtKB-KW"/>
</dbReference>
<dbReference type="EMBL" id="SPRH01000091">
    <property type="protein sequence ID" value="TIB95494.1"/>
    <property type="molecule type" value="Genomic_DNA"/>
</dbReference>
<reference evidence="17 18" key="1">
    <citation type="submission" date="2019-03" db="EMBL/GenBank/DDBJ databases">
        <title>Sequencing 25 genomes of Wallemia mellicola.</title>
        <authorList>
            <person name="Gostincar C."/>
        </authorList>
    </citation>
    <scope>NUCLEOTIDE SEQUENCE [LARGE SCALE GENOMIC DNA]</scope>
    <source>
        <strain evidence="12 19">EXF-1262</strain>
        <strain evidence="15 20">EXF-1274</strain>
        <strain evidence="14 17">EXF-1277</strain>
        <strain evidence="11 21">EXF-6152</strain>
        <strain evidence="16 22">EXF-757</strain>
        <strain evidence="13 18">EXF-8738</strain>
    </source>
</reference>
<dbReference type="EMBL" id="SPRO01000089">
    <property type="protein sequence ID" value="TIC23554.1"/>
    <property type="molecule type" value="Genomic_DNA"/>
</dbReference>
<dbReference type="Proteomes" id="UP000310708">
    <property type="component" value="Unassembled WGS sequence"/>
</dbReference>
<keyword evidence="7" id="KW-0539">Nucleus</keyword>
<evidence type="ECO:0000313" key="17">
    <source>
        <dbReference type="Proteomes" id="UP000305362"/>
    </source>
</evidence>
<dbReference type="EMBL" id="SPRV01000087">
    <property type="protein sequence ID" value="TIC58549.1"/>
    <property type="molecule type" value="Genomic_DNA"/>
</dbReference>
<dbReference type="Proteomes" id="UP000305647">
    <property type="component" value="Unassembled WGS sequence"/>
</dbReference>
<comment type="caution">
    <text evidence="13">The sequence shown here is derived from an EMBL/GenBank/DDBJ whole genome shotgun (WGS) entry which is preliminary data.</text>
</comment>
<dbReference type="EMBL" id="SPRC01000085">
    <property type="protein sequence ID" value="TIB73725.1"/>
    <property type="molecule type" value="Genomic_DNA"/>
</dbReference>
<evidence type="ECO:0000256" key="9">
    <source>
        <dbReference type="SAM" id="MobiDB-lite"/>
    </source>
</evidence>
<dbReference type="EMBL" id="SPRX01000093">
    <property type="protein sequence ID" value="TIC61601.1"/>
    <property type="molecule type" value="Genomic_DNA"/>
</dbReference>
<accession>A0A4T0QIC2</accession>
<dbReference type="GO" id="GO:0005737">
    <property type="term" value="C:cytoplasm"/>
    <property type="evidence" value="ECO:0007669"/>
    <property type="project" value="UniProtKB-SubCell"/>
</dbReference>
<evidence type="ECO:0000313" key="19">
    <source>
        <dbReference type="Proteomes" id="UP000307169"/>
    </source>
</evidence>
<protein>
    <recommendedName>
        <fullName evidence="10">SDE2-like domain-containing protein</fullName>
    </recommendedName>
</protein>
<evidence type="ECO:0000256" key="6">
    <source>
        <dbReference type="ARBA" id="ARBA00023187"/>
    </source>
</evidence>
<dbReference type="Pfam" id="PF22782">
    <property type="entry name" value="SDE2"/>
    <property type="match status" value="1"/>
</dbReference>
<evidence type="ECO:0000259" key="10">
    <source>
        <dbReference type="Pfam" id="PF22782"/>
    </source>
</evidence>
<keyword evidence="4" id="KW-0963">Cytoplasm</keyword>
<feature type="region of interest" description="Disordered" evidence="9">
    <location>
        <begin position="133"/>
        <end position="211"/>
    </location>
</feature>
<dbReference type="GO" id="GO:0008380">
    <property type="term" value="P:RNA splicing"/>
    <property type="evidence" value="ECO:0007669"/>
    <property type="project" value="UniProtKB-KW"/>
</dbReference>
<dbReference type="EMBL" id="SPRW01000083">
    <property type="protein sequence ID" value="TIC60541.1"/>
    <property type="molecule type" value="Genomic_DNA"/>
</dbReference>
<feature type="compositionally biased region" description="Basic and acidic residues" evidence="9">
    <location>
        <begin position="143"/>
        <end position="159"/>
    </location>
</feature>
<comment type="similarity">
    <text evidence="3">Belongs to the SDE2 family.</text>
</comment>
<feature type="compositionally biased region" description="Low complexity" evidence="9">
    <location>
        <begin position="185"/>
        <end position="198"/>
    </location>
</feature>
<evidence type="ECO:0000256" key="2">
    <source>
        <dbReference type="ARBA" id="ARBA00004496"/>
    </source>
</evidence>
<organism evidence="13 18">
    <name type="scientific">Wallemia mellicola</name>
    <dbReference type="NCBI Taxonomy" id="1708541"/>
    <lineage>
        <taxon>Eukaryota</taxon>
        <taxon>Fungi</taxon>
        <taxon>Dikarya</taxon>
        <taxon>Basidiomycota</taxon>
        <taxon>Wallemiomycotina</taxon>
        <taxon>Wallemiomycetes</taxon>
        <taxon>Wallemiales</taxon>
        <taxon>Wallemiaceae</taxon>
        <taxon>Wallemia</taxon>
    </lineage>
</organism>